<dbReference type="InterPro" id="IPR036388">
    <property type="entry name" value="WH-like_DNA-bd_sf"/>
</dbReference>
<dbReference type="InterPro" id="IPR039425">
    <property type="entry name" value="RNA_pol_sigma-70-like"/>
</dbReference>
<comment type="similarity">
    <text evidence="1">Belongs to the sigma-70 factor family. ECF subfamily.</text>
</comment>
<dbReference type="GeneID" id="92897150"/>
<dbReference type="PANTHER" id="PTHR43133">
    <property type="entry name" value="RNA POLYMERASE ECF-TYPE SIGMA FACTO"/>
    <property type="match status" value="1"/>
</dbReference>
<evidence type="ECO:0000313" key="9">
    <source>
        <dbReference type="Proteomes" id="UP000507979"/>
    </source>
</evidence>
<feature type="domain" description="RNA polymerase sigma-70 region 2" evidence="6">
    <location>
        <begin position="23"/>
        <end position="88"/>
    </location>
</feature>
<dbReference type="SUPFAM" id="SSF88946">
    <property type="entry name" value="Sigma2 domain of RNA polymerase sigma factors"/>
    <property type="match status" value="1"/>
</dbReference>
<dbReference type="Pfam" id="PF04542">
    <property type="entry name" value="Sigma70_r2"/>
    <property type="match status" value="1"/>
</dbReference>
<evidence type="ECO:0000256" key="1">
    <source>
        <dbReference type="ARBA" id="ARBA00010641"/>
    </source>
</evidence>
<proteinExistence type="inferred from homology"/>
<name>A0A6J4ZU30_9BURK</name>
<evidence type="ECO:0000256" key="4">
    <source>
        <dbReference type="ARBA" id="ARBA00023125"/>
    </source>
</evidence>
<accession>A0A6J4ZU30</accession>
<dbReference type="GO" id="GO:0016987">
    <property type="term" value="F:sigma factor activity"/>
    <property type="evidence" value="ECO:0007669"/>
    <property type="project" value="UniProtKB-KW"/>
</dbReference>
<evidence type="ECO:0000259" key="7">
    <source>
        <dbReference type="Pfam" id="PF08281"/>
    </source>
</evidence>
<dbReference type="GO" id="GO:0006352">
    <property type="term" value="P:DNA-templated transcription initiation"/>
    <property type="evidence" value="ECO:0007669"/>
    <property type="project" value="InterPro"/>
</dbReference>
<dbReference type="Pfam" id="PF08281">
    <property type="entry name" value="Sigma70_r4_2"/>
    <property type="match status" value="1"/>
</dbReference>
<dbReference type="InterPro" id="IPR013325">
    <property type="entry name" value="RNA_pol_sigma_r2"/>
</dbReference>
<keyword evidence="4" id="KW-0238">DNA-binding</keyword>
<dbReference type="InterPro" id="IPR007627">
    <property type="entry name" value="RNA_pol_sigma70_r2"/>
</dbReference>
<protein>
    <submittedName>
        <fullName evidence="8">ECF RNA polymerase sigma factor SigE</fullName>
    </submittedName>
</protein>
<evidence type="ECO:0000256" key="2">
    <source>
        <dbReference type="ARBA" id="ARBA00023015"/>
    </source>
</evidence>
<keyword evidence="2" id="KW-0805">Transcription regulation</keyword>
<dbReference type="Gene3D" id="1.10.1740.10">
    <property type="match status" value="1"/>
</dbReference>
<dbReference type="RefSeq" id="WP_054429178.1">
    <property type="nucleotide sequence ID" value="NZ_CADIJR010000008.1"/>
</dbReference>
<dbReference type="EMBL" id="CADIJR010000008">
    <property type="protein sequence ID" value="CAB3633886.1"/>
    <property type="molecule type" value="Genomic_DNA"/>
</dbReference>
<gene>
    <name evidence="8" type="primary">sigE_1</name>
    <name evidence="8" type="ORF">LMG26845_01304</name>
</gene>
<evidence type="ECO:0000313" key="8">
    <source>
        <dbReference type="EMBL" id="CAB3633886.1"/>
    </source>
</evidence>
<evidence type="ECO:0000259" key="6">
    <source>
        <dbReference type="Pfam" id="PF04542"/>
    </source>
</evidence>
<feature type="domain" description="RNA polymerase sigma factor 70 region 4 type 2" evidence="7">
    <location>
        <begin position="122"/>
        <end position="173"/>
    </location>
</feature>
<reference evidence="8 9" key="1">
    <citation type="submission" date="2020-04" db="EMBL/GenBank/DDBJ databases">
        <authorList>
            <person name="De Canck E."/>
        </authorList>
    </citation>
    <scope>NUCLEOTIDE SEQUENCE [LARGE SCALE GENOMIC DNA]</scope>
    <source>
        <strain evidence="8 9">LMG 26845</strain>
    </source>
</reference>
<dbReference type="InterPro" id="IPR013249">
    <property type="entry name" value="RNA_pol_sigma70_r4_t2"/>
</dbReference>
<sequence>MPPASCSSAAIPSSPLADPVSQLVREESERLRRFVLRQVGNSSDADEITQQAFVEMSSSFDRFRGESKPSTWLFGIARNLIRNHLSRAPERRYAFVSEDALVEEHDRRSDPAARTELLQTLRILERSLAAMPPDLGEVLMMICADGLSYEEAAAQLNLPIGTVRSRLSRARSLLRSRMRQQGAWLDD</sequence>
<keyword evidence="3" id="KW-0731">Sigma factor</keyword>
<dbReference type="InterPro" id="IPR013324">
    <property type="entry name" value="RNA_pol_sigma_r3/r4-like"/>
</dbReference>
<dbReference type="NCBIfam" id="TIGR02937">
    <property type="entry name" value="sigma70-ECF"/>
    <property type="match status" value="1"/>
</dbReference>
<dbReference type="InterPro" id="IPR014284">
    <property type="entry name" value="RNA_pol_sigma-70_dom"/>
</dbReference>
<dbReference type="Gene3D" id="1.10.10.10">
    <property type="entry name" value="Winged helix-like DNA-binding domain superfamily/Winged helix DNA-binding domain"/>
    <property type="match status" value="1"/>
</dbReference>
<evidence type="ECO:0000256" key="5">
    <source>
        <dbReference type="ARBA" id="ARBA00023163"/>
    </source>
</evidence>
<dbReference type="PANTHER" id="PTHR43133:SF8">
    <property type="entry name" value="RNA POLYMERASE SIGMA FACTOR HI_1459-RELATED"/>
    <property type="match status" value="1"/>
</dbReference>
<evidence type="ECO:0000256" key="3">
    <source>
        <dbReference type="ARBA" id="ARBA00023082"/>
    </source>
</evidence>
<organism evidence="8 9">
    <name type="scientific">Achromobacter insuavis</name>
    <dbReference type="NCBI Taxonomy" id="1287735"/>
    <lineage>
        <taxon>Bacteria</taxon>
        <taxon>Pseudomonadati</taxon>
        <taxon>Pseudomonadota</taxon>
        <taxon>Betaproteobacteria</taxon>
        <taxon>Burkholderiales</taxon>
        <taxon>Alcaligenaceae</taxon>
        <taxon>Achromobacter</taxon>
    </lineage>
</organism>
<dbReference type="Proteomes" id="UP000507979">
    <property type="component" value="Unassembled WGS sequence"/>
</dbReference>
<dbReference type="AlphaFoldDB" id="A0A6J4ZU30"/>
<dbReference type="GO" id="GO:0003677">
    <property type="term" value="F:DNA binding"/>
    <property type="evidence" value="ECO:0007669"/>
    <property type="project" value="UniProtKB-KW"/>
</dbReference>
<keyword evidence="9" id="KW-1185">Reference proteome</keyword>
<dbReference type="CDD" id="cd06171">
    <property type="entry name" value="Sigma70_r4"/>
    <property type="match status" value="1"/>
</dbReference>
<keyword evidence="5" id="KW-0804">Transcription</keyword>
<dbReference type="SUPFAM" id="SSF88659">
    <property type="entry name" value="Sigma3 and sigma4 domains of RNA polymerase sigma factors"/>
    <property type="match status" value="1"/>
</dbReference>